<keyword evidence="2" id="KW-1185">Reference proteome</keyword>
<dbReference type="SUPFAM" id="SSF51294">
    <property type="entry name" value="Hedgehog/intein (Hint) domain"/>
    <property type="match status" value="1"/>
</dbReference>
<name>A0ABP6QD26_9ACTN</name>
<dbReference type="Proteomes" id="UP001501237">
    <property type="component" value="Unassembled WGS sequence"/>
</dbReference>
<proteinExistence type="predicted"/>
<dbReference type="InterPro" id="IPR036844">
    <property type="entry name" value="Hint_dom_sf"/>
</dbReference>
<gene>
    <name evidence="1" type="ORF">GCM10010468_42300</name>
</gene>
<accession>A0ABP6QD26</accession>
<evidence type="ECO:0000313" key="2">
    <source>
        <dbReference type="Proteomes" id="UP001501237"/>
    </source>
</evidence>
<dbReference type="RefSeq" id="WP_344830962.1">
    <property type="nucleotide sequence ID" value="NZ_BAAAUV010000010.1"/>
</dbReference>
<comment type="caution">
    <text evidence="1">The sequence shown here is derived from an EMBL/GenBank/DDBJ whole genome shotgun (WGS) entry which is preliminary data.</text>
</comment>
<dbReference type="Gene3D" id="2.170.16.10">
    <property type="entry name" value="Hedgehog/Intein (Hint) domain"/>
    <property type="match status" value="1"/>
</dbReference>
<dbReference type="EMBL" id="BAAAUV010000010">
    <property type="protein sequence ID" value="GAA3218700.1"/>
    <property type="molecule type" value="Genomic_DNA"/>
</dbReference>
<sequence length="469" mass="50597">MAVVYCDTVSPYYCENDKRNIDSTCHDLNKQAGKWIMYKVNGKVCYCICSCLGAGTPIMLATGEDKPVNQLEPGTPVLAAGIDLRFSAKPANLVSQSAPGLTHNTIYLAYKLNGKKCELVLTMDHPVLVKAASGRKLVSAGSLEVTDELYAADGSTVSILSVSLGSYEGAFWELATDMTEPNATYDGHLVVTGGIVTGDYAVSTFVNLPELTGRAEGAESGRPAVGSADWELTRRFAPLDGPVQINDGVFRSAEQHAVEVPSHASAFLPRRQAVRLRRIAPKQPISNQYYLEECEWLRDKVFGPAYPDIEFLFDWYSGEVNTHSWVDGESKYVYVSGGLARIDGFEYEGMAFAMAHEVGHLLGKPVVRDGVTCEGKADFYGVGVVLRNIWFGSSYFDLTSSALAQFEKLLGYLVPVGAEEGEDGEEDDGTDGFGHRYPSDACRIETVTAAMEGPHAPACAECAPAGDAG</sequence>
<evidence type="ECO:0000313" key="1">
    <source>
        <dbReference type="EMBL" id="GAA3218700.1"/>
    </source>
</evidence>
<reference evidence="2" key="1">
    <citation type="journal article" date="2019" name="Int. J. Syst. Evol. Microbiol.">
        <title>The Global Catalogue of Microorganisms (GCM) 10K type strain sequencing project: providing services to taxonomists for standard genome sequencing and annotation.</title>
        <authorList>
            <consortium name="The Broad Institute Genomics Platform"/>
            <consortium name="The Broad Institute Genome Sequencing Center for Infectious Disease"/>
            <person name="Wu L."/>
            <person name="Ma J."/>
        </authorList>
    </citation>
    <scope>NUCLEOTIDE SEQUENCE [LARGE SCALE GENOMIC DNA]</scope>
    <source>
        <strain evidence="2">JCM 9377</strain>
    </source>
</reference>
<protein>
    <recommendedName>
        <fullName evidence="3">Hint domain-containing protein</fullName>
    </recommendedName>
</protein>
<organism evidence="1 2">
    <name type="scientific">Actinocorallia longicatena</name>
    <dbReference type="NCBI Taxonomy" id="111803"/>
    <lineage>
        <taxon>Bacteria</taxon>
        <taxon>Bacillati</taxon>
        <taxon>Actinomycetota</taxon>
        <taxon>Actinomycetes</taxon>
        <taxon>Streptosporangiales</taxon>
        <taxon>Thermomonosporaceae</taxon>
        <taxon>Actinocorallia</taxon>
    </lineage>
</organism>
<dbReference type="SUPFAM" id="SSF55486">
    <property type="entry name" value="Metalloproteases ('zincins'), catalytic domain"/>
    <property type="match status" value="1"/>
</dbReference>
<evidence type="ECO:0008006" key="3">
    <source>
        <dbReference type="Google" id="ProtNLM"/>
    </source>
</evidence>